<evidence type="ECO:0000256" key="4">
    <source>
        <dbReference type="ARBA" id="ARBA00023175"/>
    </source>
</evidence>
<feature type="region of interest" description="Disordered" evidence="8">
    <location>
        <begin position="38"/>
        <end position="68"/>
    </location>
</feature>
<dbReference type="HOGENOM" id="CLU_004757_1_0_1"/>
<dbReference type="PROSITE" id="PS00411">
    <property type="entry name" value="KINESIN_MOTOR_1"/>
    <property type="match status" value="1"/>
</dbReference>
<keyword evidence="11" id="KW-1185">Reference proteome</keyword>
<keyword evidence="7" id="KW-0175">Coiled coil</keyword>
<dbReference type="PANTHER" id="PTHR24115">
    <property type="entry name" value="KINESIN-RELATED"/>
    <property type="match status" value="1"/>
</dbReference>
<evidence type="ECO:0000256" key="1">
    <source>
        <dbReference type="ARBA" id="ARBA00022701"/>
    </source>
</evidence>
<keyword evidence="2 5" id="KW-0547">Nucleotide-binding</keyword>
<feature type="binding site" evidence="5">
    <location>
        <begin position="117"/>
        <end position="124"/>
    </location>
    <ligand>
        <name>ATP</name>
        <dbReference type="ChEBI" id="CHEBI:30616"/>
    </ligand>
</feature>
<dbReference type="SMART" id="SM00129">
    <property type="entry name" value="KISc"/>
    <property type="match status" value="1"/>
</dbReference>
<evidence type="ECO:0000313" key="10">
    <source>
        <dbReference type="EMBL" id="KIW93888.1"/>
    </source>
</evidence>
<dbReference type="OrthoDB" id="123929at2759"/>
<dbReference type="InterPro" id="IPR027640">
    <property type="entry name" value="Kinesin-like_fam"/>
</dbReference>
<dbReference type="PROSITE" id="PS50067">
    <property type="entry name" value="KINESIN_MOTOR_2"/>
    <property type="match status" value="1"/>
</dbReference>
<dbReference type="InterPro" id="IPR001752">
    <property type="entry name" value="Kinesin_motor_dom"/>
</dbReference>
<evidence type="ECO:0000256" key="7">
    <source>
        <dbReference type="SAM" id="Coils"/>
    </source>
</evidence>
<dbReference type="GO" id="GO:0005874">
    <property type="term" value="C:microtubule"/>
    <property type="evidence" value="ECO:0007669"/>
    <property type="project" value="UniProtKB-KW"/>
</dbReference>
<evidence type="ECO:0000256" key="5">
    <source>
        <dbReference type="PROSITE-ProRule" id="PRU00283"/>
    </source>
</evidence>
<dbReference type="GO" id="GO:0003777">
    <property type="term" value="F:microtubule motor activity"/>
    <property type="evidence" value="ECO:0007669"/>
    <property type="project" value="InterPro"/>
</dbReference>
<dbReference type="GO" id="GO:0008017">
    <property type="term" value="F:microtubule binding"/>
    <property type="evidence" value="ECO:0007669"/>
    <property type="project" value="InterPro"/>
</dbReference>
<sequence length="870" mass="96198">MDNAVKMPSQTSLFQVYLRLRPPFQVPQLKQKSEPWLIVEPPNSPAEQDENPGNNFSSHITLQPPNDSRKRAIERFGFTKVFQEEATQLDIFDETGVADTIKSVLQTGRDGLVATLGVTGSGKSHTILGSKSQRGLTQMTLDVLFRSIGEHIRRPHHPDLPTDTNLLSTLQASDPTEAQIWSATTFLESIYADGDRARLSRAQTPMSRAQTPMMVGIDKNELPDSFPAPPRTRTYTSTVANSSPLAFVSDHFTKSAMSTTQMLPSIPAAVSSPEKDPWRLPSKVAFLCHLKSLKKSVAKPLVVKESIGHSVRRPPLPRPSTFPQHPDIAGFAVDIDRHAEYVVLVSMYEVYNDRIFDLLSNPTSPNAPPTSTRQGAALQKGLLRRPLLFKNTEMSPDMKVVAGLRKVVCGSYDEAMMVLETGLTERRVAGTGSNSVSSRSHGFFCIEVKKRMRSNHNGGYLMAYQSPWTGGTMTICDLAGSERARNAKTTGSTLAEAGKINESLMYLGQCLQVINDCQQEGSKPIVPFRQCKLTELLFSNSFPSSNQAATCRPPQKGVMIVTADPLGDFNATSQILRYAAMAREVTVPRVPSVTSTILGGGIQGKAAQTGRSTPHDVASSYFITKELEQATHEAARLAEECDFLAVKLAEEEIKRTEAELKLQAAEEKLAVMEQEVREECWTEMEERLDEERERWRAAWEQERLRGEAYVDGKLEILEKTAKITIHEDAPSGRIEELERENETLRAKLRALQQEMQTRSPTKKSRGTAASKSPVKGLVLQESSNVNIATNPFLASLGASSKDRDSEATIKARKSEDRLDLCDVSPRKLSLRSSSATRVAVLEDSQPAVPVVKKQRKLTTRKWDLGDPDDI</sequence>
<name>A0A0D2HKT3_CLAB1</name>
<dbReference type="FunFam" id="3.40.850.10:FF:000091">
    <property type="entry name" value="Kinesin family protein"/>
    <property type="match status" value="1"/>
</dbReference>
<evidence type="ECO:0000259" key="9">
    <source>
        <dbReference type="PROSITE" id="PS50067"/>
    </source>
</evidence>
<keyword evidence="4 5" id="KW-0505">Motor protein</keyword>
<dbReference type="AlphaFoldDB" id="A0A0D2HKT3"/>
<feature type="region of interest" description="Disordered" evidence="8">
    <location>
        <begin position="752"/>
        <end position="774"/>
    </location>
</feature>
<dbReference type="EMBL" id="KN846986">
    <property type="protein sequence ID" value="KIW93888.1"/>
    <property type="molecule type" value="Genomic_DNA"/>
</dbReference>
<evidence type="ECO:0000313" key="11">
    <source>
        <dbReference type="Proteomes" id="UP000053789"/>
    </source>
</evidence>
<keyword evidence="1 6" id="KW-0493">Microtubule</keyword>
<organism evidence="10 11">
    <name type="scientific">Cladophialophora bantiana (strain ATCC 10958 / CBS 173.52 / CDC B-1940 / NIH 8579)</name>
    <name type="common">Xylohypha bantiana</name>
    <dbReference type="NCBI Taxonomy" id="1442370"/>
    <lineage>
        <taxon>Eukaryota</taxon>
        <taxon>Fungi</taxon>
        <taxon>Dikarya</taxon>
        <taxon>Ascomycota</taxon>
        <taxon>Pezizomycotina</taxon>
        <taxon>Eurotiomycetes</taxon>
        <taxon>Chaetothyriomycetidae</taxon>
        <taxon>Chaetothyriales</taxon>
        <taxon>Herpotrichiellaceae</taxon>
        <taxon>Cladophialophora</taxon>
    </lineage>
</organism>
<evidence type="ECO:0000256" key="6">
    <source>
        <dbReference type="RuleBase" id="RU000394"/>
    </source>
</evidence>
<dbReference type="Pfam" id="PF00225">
    <property type="entry name" value="Kinesin"/>
    <property type="match status" value="2"/>
</dbReference>
<protein>
    <recommendedName>
        <fullName evidence="6">Kinesin-like protein</fullName>
    </recommendedName>
</protein>
<gene>
    <name evidence="10" type="ORF">Z519_05203</name>
</gene>
<dbReference type="VEuPathDB" id="FungiDB:Z519_05203"/>
<dbReference type="RefSeq" id="XP_016620557.1">
    <property type="nucleotide sequence ID" value="XM_016762944.1"/>
</dbReference>
<feature type="compositionally biased region" description="Polar residues" evidence="8">
    <location>
        <begin position="51"/>
        <end position="66"/>
    </location>
</feature>
<proteinExistence type="inferred from homology"/>
<evidence type="ECO:0000256" key="3">
    <source>
        <dbReference type="ARBA" id="ARBA00022840"/>
    </source>
</evidence>
<dbReference type="GO" id="GO:0005634">
    <property type="term" value="C:nucleus"/>
    <property type="evidence" value="ECO:0007669"/>
    <property type="project" value="TreeGrafter"/>
</dbReference>
<dbReference type="PANTHER" id="PTHR24115:SF1008">
    <property type="entry name" value="KINESIN-LIKE PROTEIN SUBITO"/>
    <property type="match status" value="1"/>
</dbReference>
<dbReference type="Gene3D" id="3.40.850.10">
    <property type="entry name" value="Kinesin motor domain"/>
    <property type="match status" value="2"/>
</dbReference>
<dbReference type="GO" id="GO:0005524">
    <property type="term" value="F:ATP binding"/>
    <property type="evidence" value="ECO:0007669"/>
    <property type="project" value="UniProtKB-UniRule"/>
</dbReference>
<dbReference type="GeneID" id="27698131"/>
<feature type="coiled-coil region" evidence="7">
    <location>
        <begin position="627"/>
        <end position="675"/>
    </location>
</feature>
<evidence type="ECO:0000256" key="2">
    <source>
        <dbReference type="ARBA" id="ARBA00022741"/>
    </source>
</evidence>
<reference evidence="10" key="1">
    <citation type="submission" date="2015-01" db="EMBL/GenBank/DDBJ databases">
        <title>The Genome Sequence of Cladophialophora bantiana CBS 173.52.</title>
        <authorList>
            <consortium name="The Broad Institute Genomics Platform"/>
            <person name="Cuomo C."/>
            <person name="de Hoog S."/>
            <person name="Gorbushina A."/>
            <person name="Stielow B."/>
            <person name="Teixiera M."/>
            <person name="Abouelleil A."/>
            <person name="Chapman S.B."/>
            <person name="Priest M."/>
            <person name="Young S.K."/>
            <person name="Wortman J."/>
            <person name="Nusbaum C."/>
            <person name="Birren B."/>
        </authorList>
    </citation>
    <scope>NUCLEOTIDE SEQUENCE [LARGE SCALE GENOMIC DNA]</scope>
    <source>
        <strain evidence="10">CBS 173.52</strain>
    </source>
</reference>
<dbReference type="GO" id="GO:0007018">
    <property type="term" value="P:microtubule-based movement"/>
    <property type="evidence" value="ECO:0007669"/>
    <property type="project" value="InterPro"/>
</dbReference>
<dbReference type="InterPro" id="IPR036961">
    <property type="entry name" value="Kinesin_motor_dom_sf"/>
</dbReference>
<feature type="domain" description="Kinesin motor" evidence="9">
    <location>
        <begin position="13"/>
        <end position="585"/>
    </location>
</feature>
<accession>A0A0D2HKT3</accession>
<dbReference type="InterPro" id="IPR027417">
    <property type="entry name" value="P-loop_NTPase"/>
</dbReference>
<evidence type="ECO:0000256" key="8">
    <source>
        <dbReference type="SAM" id="MobiDB-lite"/>
    </source>
</evidence>
<dbReference type="Proteomes" id="UP000053789">
    <property type="component" value="Unassembled WGS sequence"/>
</dbReference>
<dbReference type="InterPro" id="IPR019821">
    <property type="entry name" value="Kinesin_motor_CS"/>
</dbReference>
<dbReference type="GO" id="GO:0005871">
    <property type="term" value="C:kinesin complex"/>
    <property type="evidence" value="ECO:0007669"/>
    <property type="project" value="TreeGrafter"/>
</dbReference>
<comment type="similarity">
    <text evidence="5 6">Belongs to the TRAFAC class myosin-kinesin ATPase superfamily. Kinesin family.</text>
</comment>
<dbReference type="SUPFAM" id="SSF52540">
    <property type="entry name" value="P-loop containing nucleoside triphosphate hydrolases"/>
    <property type="match status" value="1"/>
</dbReference>
<dbReference type="GO" id="GO:0016887">
    <property type="term" value="F:ATP hydrolysis activity"/>
    <property type="evidence" value="ECO:0007669"/>
    <property type="project" value="TreeGrafter"/>
</dbReference>
<keyword evidence="3 5" id="KW-0067">ATP-binding</keyword>